<name>A0ABM8BVP0_9MOLU</name>
<reference evidence="1 2" key="1">
    <citation type="journal article" date="2022" name="Front. Microbiol.">
        <title>Male-killing mechanisms vary between Spiroplasma species.</title>
        <authorList>
            <person name="Arai H."/>
            <person name="Inoue M."/>
            <person name="Kageyama D."/>
        </authorList>
    </citation>
    <scope>NUCLEOTIDE SEQUENCE [LARGE SCALE GENOMIC DNA]</scope>
    <source>
        <strain evidence="2">sHm</strain>
    </source>
</reference>
<keyword evidence="2" id="KW-1185">Reference proteome</keyword>
<evidence type="ECO:0000313" key="1">
    <source>
        <dbReference type="EMBL" id="BDT03942.1"/>
    </source>
</evidence>
<sequence>MSKNKKKNENISIVVFISANIKKTWKIFRSFYIILLNNLGSTVEYIKKIIRMFS</sequence>
<protein>
    <recommendedName>
        <fullName evidence="3">Spiroplasmavirus-related protein</fullName>
    </recommendedName>
</protein>
<evidence type="ECO:0000313" key="2">
    <source>
        <dbReference type="Proteomes" id="UP001163387"/>
    </source>
</evidence>
<proteinExistence type="predicted"/>
<gene>
    <name evidence="1" type="ORF">SHM_15880</name>
</gene>
<evidence type="ECO:0008006" key="3">
    <source>
        <dbReference type="Google" id="ProtNLM"/>
    </source>
</evidence>
<accession>A0ABM8BVP0</accession>
<dbReference type="EMBL" id="AP026933">
    <property type="protein sequence ID" value="BDT03942.1"/>
    <property type="molecule type" value="Genomic_DNA"/>
</dbReference>
<organism evidence="1 2">
    <name type="scientific">Spiroplasma ixodetis</name>
    <dbReference type="NCBI Taxonomy" id="2141"/>
    <lineage>
        <taxon>Bacteria</taxon>
        <taxon>Bacillati</taxon>
        <taxon>Mycoplasmatota</taxon>
        <taxon>Mollicutes</taxon>
        <taxon>Entomoplasmatales</taxon>
        <taxon>Spiroplasmataceae</taxon>
        <taxon>Spiroplasma</taxon>
    </lineage>
</organism>
<dbReference type="Proteomes" id="UP001163387">
    <property type="component" value="Chromosome"/>
</dbReference>